<evidence type="ECO:0000313" key="2">
    <source>
        <dbReference type="EMBL" id="PPE05983.1"/>
    </source>
</evidence>
<proteinExistence type="predicted"/>
<feature type="transmembrane region" description="Helical" evidence="1">
    <location>
        <begin position="68"/>
        <end position="89"/>
    </location>
</feature>
<keyword evidence="1" id="KW-1133">Transmembrane helix</keyword>
<dbReference type="AlphaFoldDB" id="A0A2S5RF92"/>
<reference evidence="2 3" key="1">
    <citation type="submission" date="2017-11" db="EMBL/GenBank/DDBJ databases">
        <title>Genome sequence of Entomoplasma lucivorax PIPN-2 (ATCC 49196).</title>
        <authorList>
            <person name="Lo W.-S."/>
            <person name="Gasparich G.E."/>
            <person name="Kuo C.-H."/>
        </authorList>
    </citation>
    <scope>NUCLEOTIDE SEQUENCE [LARGE SCALE GENOMIC DNA]</scope>
    <source>
        <strain evidence="2 3">PIPN-2</strain>
    </source>
</reference>
<protein>
    <submittedName>
        <fullName evidence="2">Uncharacterized protein</fullName>
    </submittedName>
</protein>
<sequence length="292" mass="33542">MQLVKNQKTENKINNKFTTQTRTIGLMFKTYLKSSETYLFLIVFPILLTILAYAIISLFFASEVRPPLMGGIISIGCLGSMFLVNTILADWKDSILIKRIRMSGLTNNGFLLAFYFINICFVLLAFCSSLFSVWLIDKIFQLKNLMTFIEQLNDYWLNYLGFIFSYILLVTTALSLAILIVGKIKKRLIADIVLALLILYILMVSDLILDPAIMKKNLFYNILGYVDPIKYIVWLIFMFSSSMINSPENIELIMPTDGLVFLKYLWQGLVFSMIISVSITTLAFLFFSINRK</sequence>
<keyword evidence="3" id="KW-1185">Reference proteome</keyword>
<keyword evidence="1" id="KW-0812">Transmembrane</keyword>
<comment type="caution">
    <text evidence="2">The sequence shown here is derived from an EMBL/GenBank/DDBJ whole genome shotgun (WGS) entry which is preliminary data.</text>
</comment>
<feature type="transmembrane region" description="Helical" evidence="1">
    <location>
        <begin position="156"/>
        <end position="181"/>
    </location>
</feature>
<accession>A0A2S5RF92</accession>
<dbReference type="RefSeq" id="WP_028126917.1">
    <property type="nucleotide sequence ID" value="NZ_PHNE01000001.1"/>
</dbReference>
<organism evidence="2 3">
    <name type="scientific">Williamsoniiplasma lucivorax</name>
    <dbReference type="NCBI Taxonomy" id="209274"/>
    <lineage>
        <taxon>Bacteria</taxon>
        <taxon>Bacillati</taxon>
        <taxon>Mycoplasmatota</taxon>
        <taxon>Mollicutes</taxon>
        <taxon>Entomoplasmatales</taxon>
        <taxon>Williamsoniiplasma</taxon>
    </lineage>
</organism>
<name>A0A2S5RF92_9MOLU</name>
<gene>
    <name evidence="2" type="ORF">ELUCI_v1c02740</name>
</gene>
<dbReference type="EMBL" id="PHNE01000001">
    <property type="protein sequence ID" value="PPE05983.1"/>
    <property type="molecule type" value="Genomic_DNA"/>
</dbReference>
<feature type="transmembrane region" description="Helical" evidence="1">
    <location>
        <begin position="188"/>
        <end position="209"/>
    </location>
</feature>
<feature type="transmembrane region" description="Helical" evidence="1">
    <location>
        <begin position="229"/>
        <end position="247"/>
    </location>
</feature>
<feature type="transmembrane region" description="Helical" evidence="1">
    <location>
        <begin position="268"/>
        <end position="289"/>
    </location>
</feature>
<evidence type="ECO:0000256" key="1">
    <source>
        <dbReference type="SAM" id="Phobius"/>
    </source>
</evidence>
<feature type="transmembrane region" description="Helical" evidence="1">
    <location>
        <begin position="38"/>
        <end position="62"/>
    </location>
</feature>
<keyword evidence="1" id="KW-0472">Membrane</keyword>
<feature type="transmembrane region" description="Helical" evidence="1">
    <location>
        <begin position="110"/>
        <end position="136"/>
    </location>
</feature>
<evidence type="ECO:0000313" key="3">
    <source>
        <dbReference type="Proteomes" id="UP000237865"/>
    </source>
</evidence>
<dbReference type="Proteomes" id="UP000237865">
    <property type="component" value="Unassembled WGS sequence"/>
</dbReference>